<dbReference type="EC" id="2.7.1.58" evidence="1"/>
<protein>
    <submittedName>
        <fullName evidence="1">2-dehydro-3-deoxygalactonokinase</fullName>
        <ecNumber evidence="1">2.7.1.58</ecNumber>
    </submittedName>
</protein>
<gene>
    <name evidence="1" type="primary">dgoK</name>
    <name evidence="1" type="ORF">HMPREF9444_02045</name>
</gene>
<dbReference type="STRING" id="762983.HMPREF9444_02045"/>
<dbReference type="eggNOG" id="COG3734">
    <property type="taxonomic scope" value="Bacteria"/>
</dbReference>
<dbReference type="EMBL" id="AEVO01000143">
    <property type="protein sequence ID" value="EFY06235.1"/>
    <property type="molecule type" value="Genomic_DNA"/>
</dbReference>
<keyword evidence="2" id="KW-1185">Reference proteome</keyword>
<dbReference type="GO" id="GO:0034194">
    <property type="term" value="P:D-galactonate catabolic process"/>
    <property type="evidence" value="ECO:0007669"/>
    <property type="project" value="InterPro"/>
</dbReference>
<organism evidence="1 2">
    <name type="scientific">Succinatimonas hippei (strain DSM 22608 / JCM 16073 / KCTC 15190 / YIT 12066)</name>
    <dbReference type="NCBI Taxonomy" id="762983"/>
    <lineage>
        <taxon>Bacteria</taxon>
        <taxon>Pseudomonadati</taxon>
        <taxon>Pseudomonadota</taxon>
        <taxon>Gammaproteobacteria</taxon>
        <taxon>Aeromonadales</taxon>
        <taxon>Succinivibrionaceae</taxon>
        <taxon>Succinatimonas</taxon>
    </lineage>
</organism>
<dbReference type="GO" id="GO:0008671">
    <property type="term" value="F:2-dehydro-3-deoxygalactonokinase activity"/>
    <property type="evidence" value="ECO:0007669"/>
    <property type="project" value="UniProtKB-EC"/>
</dbReference>
<dbReference type="HOGENOM" id="CLU_058005_2_0_6"/>
<keyword evidence="1" id="KW-0418">Kinase</keyword>
<dbReference type="InterPro" id="IPR007729">
    <property type="entry name" value="DGOK"/>
</dbReference>
<evidence type="ECO:0000313" key="2">
    <source>
        <dbReference type="Proteomes" id="UP000018458"/>
    </source>
</evidence>
<dbReference type="OrthoDB" id="256574at2"/>
<dbReference type="InterPro" id="IPR042257">
    <property type="entry name" value="DGOK_C"/>
</dbReference>
<name>E8LMQ1_SUCHY</name>
<dbReference type="InterPro" id="IPR042258">
    <property type="entry name" value="DGOK_N"/>
</dbReference>
<dbReference type="Proteomes" id="UP000018458">
    <property type="component" value="Unassembled WGS sequence"/>
</dbReference>
<dbReference type="Gene3D" id="3.30.420.300">
    <property type="entry name" value="2-keto-3-deoxy-galactonokinase, substrate binding domain"/>
    <property type="match status" value="1"/>
</dbReference>
<accession>E8LMQ1</accession>
<proteinExistence type="predicted"/>
<reference evidence="1 2" key="1">
    <citation type="submission" date="2011-01" db="EMBL/GenBank/DDBJ databases">
        <authorList>
            <person name="Weinstock G."/>
            <person name="Sodergren E."/>
            <person name="Clifton S."/>
            <person name="Fulton L."/>
            <person name="Fulton B."/>
            <person name="Courtney L."/>
            <person name="Fronick C."/>
            <person name="Harrison M."/>
            <person name="Strong C."/>
            <person name="Farmer C."/>
            <person name="Delahaunty K."/>
            <person name="Markovic C."/>
            <person name="Hall O."/>
            <person name="Minx P."/>
            <person name="Tomlinson C."/>
            <person name="Mitreva M."/>
            <person name="Hou S."/>
            <person name="Chen J."/>
            <person name="Wollam A."/>
            <person name="Pepin K.H."/>
            <person name="Johnson M."/>
            <person name="Bhonagiri V."/>
            <person name="Zhang X."/>
            <person name="Suruliraj S."/>
            <person name="Warren W."/>
            <person name="Chinwalla A."/>
            <person name="Mardis E.R."/>
            <person name="Wilson R.K."/>
        </authorList>
    </citation>
    <scope>NUCLEOTIDE SEQUENCE [LARGE SCALE GENOMIC DNA]</scope>
    <source>
        <strain evidence="2">DSM 22608 / JCM 16073 / KCTC 15190 / YIT 12066</strain>
    </source>
</reference>
<keyword evidence="1" id="KW-0808">Transferase</keyword>
<sequence>MSAKNFVVCDWGSTNIRAFLYLDGKQVEIKKSHEGVTTVRGKDCEGAFDRLTAEWFQKYGPMPTIMAGMVGSINGWTDAAYLDCPVDLGDLSSQLTEVHHSKGYKIRIVPGICVRDKDNWNVIRGEETQLAGAFKLSPSKVYIMPGTHCKWVLADGSRVNSFRTAMTGEMHSIMMKYSLVGLGAGEQEDSEPDFMAGLERGYTENNIVPRLFEIRGANILGGIKPCHVGEFLSGLLIGAEVASMQKIFKFTKEDSPLTVIANDFFYARYEKALKLAGLEAKQLDADTCFLEGIIPLAQSLL</sequence>
<comment type="caution">
    <text evidence="1">The sequence shown here is derived from an EMBL/GenBank/DDBJ whole genome shotgun (WGS) entry which is preliminary data.</text>
</comment>
<dbReference type="RefSeq" id="WP_009144189.1">
    <property type="nucleotide sequence ID" value="NZ_GL831067.1"/>
</dbReference>
<dbReference type="Pfam" id="PF05035">
    <property type="entry name" value="DGOK"/>
    <property type="match status" value="1"/>
</dbReference>
<dbReference type="AlphaFoldDB" id="E8LMQ1"/>
<evidence type="ECO:0000313" key="1">
    <source>
        <dbReference type="EMBL" id="EFY06235.1"/>
    </source>
</evidence>
<dbReference type="Gene3D" id="3.30.420.310">
    <property type="entry name" value="2-keto-3-deoxy-galactonokinase, C-terminal domain"/>
    <property type="match status" value="1"/>
</dbReference>